<accession>A0A225USI6</accession>
<dbReference type="AlphaFoldDB" id="A0A225USI6"/>
<evidence type="ECO:0000313" key="2">
    <source>
        <dbReference type="Proteomes" id="UP000198211"/>
    </source>
</evidence>
<name>A0A225USI6_9STRA</name>
<dbReference type="PANTHER" id="PTHR42648">
    <property type="entry name" value="TRANSPOSASE, PUTATIVE-RELATED"/>
    <property type="match status" value="1"/>
</dbReference>
<dbReference type="EMBL" id="NBNE01012841">
    <property type="protein sequence ID" value="OWY95516.1"/>
    <property type="molecule type" value="Genomic_DNA"/>
</dbReference>
<dbReference type="PANTHER" id="PTHR42648:SF28">
    <property type="entry name" value="TRANSPOSON-ENCODED PROTEIN WITH RIBONUCLEASE H-LIKE AND RETROVIRUS ZINC FINGER-LIKE DOMAINS"/>
    <property type="match status" value="1"/>
</dbReference>
<comment type="caution">
    <text evidence="1">The sequence shown here is derived from an EMBL/GenBank/DDBJ whole genome shotgun (WGS) entry which is preliminary data.</text>
</comment>
<dbReference type="InterPro" id="IPR012337">
    <property type="entry name" value="RNaseH-like_sf"/>
</dbReference>
<sequence length="145" mass="16402">MDLQAKPTTPLAALIASDALDILTFVSSMTYLGAKPLIDPTNLVFKRATSLLSKVHSDICDPLPVTKVTGRRYFLIFIDDFSRSMFTYAIKNRSELHDCFEGFRKKALNIFRQDISVIEYTFSVEDYDSQGNIEIQRPQANNANV</sequence>
<protein>
    <submittedName>
        <fullName evidence="1">Integrase, catalytic core protein</fullName>
    </submittedName>
</protein>
<dbReference type="InterPro" id="IPR039537">
    <property type="entry name" value="Retrotran_Ty1/copia-like"/>
</dbReference>
<dbReference type="STRING" id="4795.A0A225USI6"/>
<dbReference type="Proteomes" id="UP000198211">
    <property type="component" value="Unassembled WGS sequence"/>
</dbReference>
<dbReference type="InterPro" id="IPR036397">
    <property type="entry name" value="RNaseH_sf"/>
</dbReference>
<dbReference type="Gene3D" id="3.30.420.10">
    <property type="entry name" value="Ribonuclease H-like superfamily/Ribonuclease H"/>
    <property type="match status" value="1"/>
</dbReference>
<organism evidence="1 2">
    <name type="scientific">Phytophthora megakarya</name>
    <dbReference type="NCBI Taxonomy" id="4795"/>
    <lineage>
        <taxon>Eukaryota</taxon>
        <taxon>Sar</taxon>
        <taxon>Stramenopiles</taxon>
        <taxon>Oomycota</taxon>
        <taxon>Peronosporomycetes</taxon>
        <taxon>Peronosporales</taxon>
        <taxon>Peronosporaceae</taxon>
        <taxon>Phytophthora</taxon>
    </lineage>
</organism>
<evidence type="ECO:0000313" key="1">
    <source>
        <dbReference type="EMBL" id="OWY95516.1"/>
    </source>
</evidence>
<reference evidence="2" key="1">
    <citation type="submission" date="2017-03" db="EMBL/GenBank/DDBJ databases">
        <title>Phytopthora megakarya and P. palmivora, two closely related causual agents of cacao black pod achieved similar genome size and gene model numbers by different mechanisms.</title>
        <authorList>
            <person name="Ali S."/>
            <person name="Shao J."/>
            <person name="Larry D.J."/>
            <person name="Kronmiller B."/>
            <person name="Shen D."/>
            <person name="Strem M.D."/>
            <person name="Melnick R.L."/>
            <person name="Guiltinan M.J."/>
            <person name="Tyler B.M."/>
            <person name="Meinhardt L.W."/>
            <person name="Bailey B.A."/>
        </authorList>
    </citation>
    <scope>NUCLEOTIDE SEQUENCE [LARGE SCALE GENOMIC DNA]</scope>
    <source>
        <strain evidence="2">zdho120</strain>
    </source>
</reference>
<gene>
    <name evidence="1" type="ORF">PHMEG_00034463</name>
</gene>
<dbReference type="OrthoDB" id="120229at2759"/>
<keyword evidence="2" id="KW-1185">Reference proteome</keyword>
<dbReference type="GO" id="GO:0003676">
    <property type="term" value="F:nucleic acid binding"/>
    <property type="evidence" value="ECO:0007669"/>
    <property type="project" value="InterPro"/>
</dbReference>
<dbReference type="SUPFAM" id="SSF53098">
    <property type="entry name" value="Ribonuclease H-like"/>
    <property type="match status" value="1"/>
</dbReference>
<proteinExistence type="predicted"/>